<dbReference type="InterPro" id="IPR032710">
    <property type="entry name" value="NTF2-like_dom_sf"/>
</dbReference>
<proteinExistence type="predicted"/>
<sequence length="114" mass="12491">MRMRRTATINEFVRARVSHALSVHHALMPDIEIMDADSATGIWVVYDWVDDPKHRRAFEGYGNPSSAPPSAPRNGNADVVGQHFQTAQYMTPFSSPLLRATGVSTPTFAAPLPG</sequence>
<protein>
    <submittedName>
        <fullName evidence="1">Nuclear transport factor 2 family protein</fullName>
    </submittedName>
</protein>
<evidence type="ECO:0000313" key="1">
    <source>
        <dbReference type="EMBL" id="WTT22658.1"/>
    </source>
</evidence>
<name>A0AAU2AGL6_9ACTN</name>
<organism evidence="1">
    <name type="scientific">Streptomyces sp. NBC_00093</name>
    <dbReference type="NCBI Taxonomy" id="2975649"/>
    <lineage>
        <taxon>Bacteria</taxon>
        <taxon>Bacillati</taxon>
        <taxon>Actinomycetota</taxon>
        <taxon>Actinomycetes</taxon>
        <taxon>Kitasatosporales</taxon>
        <taxon>Streptomycetaceae</taxon>
        <taxon>Streptomyces</taxon>
    </lineage>
</organism>
<dbReference type="AlphaFoldDB" id="A0AAU2AGL6"/>
<dbReference type="SUPFAM" id="SSF54427">
    <property type="entry name" value="NTF2-like"/>
    <property type="match status" value="1"/>
</dbReference>
<dbReference type="EMBL" id="CP108222">
    <property type="protein sequence ID" value="WTT22658.1"/>
    <property type="molecule type" value="Genomic_DNA"/>
</dbReference>
<accession>A0AAU2AGL6</accession>
<dbReference type="Gene3D" id="3.10.450.50">
    <property type="match status" value="1"/>
</dbReference>
<reference evidence="1" key="1">
    <citation type="submission" date="2022-10" db="EMBL/GenBank/DDBJ databases">
        <title>The complete genomes of actinobacterial strains from the NBC collection.</title>
        <authorList>
            <person name="Joergensen T.S."/>
            <person name="Alvarez Arevalo M."/>
            <person name="Sterndorff E.B."/>
            <person name="Faurdal D."/>
            <person name="Vuksanovic O."/>
            <person name="Mourched A.-S."/>
            <person name="Charusanti P."/>
            <person name="Shaw S."/>
            <person name="Blin K."/>
            <person name="Weber T."/>
        </authorList>
    </citation>
    <scope>NUCLEOTIDE SEQUENCE</scope>
    <source>
        <strain evidence="1">NBC_00093</strain>
    </source>
</reference>
<gene>
    <name evidence="1" type="ORF">OHA22_47535</name>
</gene>